<keyword evidence="1" id="KW-0472">Membrane</keyword>
<feature type="transmembrane region" description="Helical" evidence="1">
    <location>
        <begin position="229"/>
        <end position="250"/>
    </location>
</feature>
<name>A0ABQ3G6P8_9BURK</name>
<protein>
    <submittedName>
        <fullName evidence="5">Signaling protein</fullName>
    </submittedName>
</protein>
<dbReference type="InterPro" id="IPR043128">
    <property type="entry name" value="Rev_trsase/Diguanyl_cyclase"/>
</dbReference>
<feature type="domain" description="GGDEF" evidence="3">
    <location>
        <begin position="321"/>
        <end position="453"/>
    </location>
</feature>
<dbReference type="EMBL" id="BMYK01000013">
    <property type="protein sequence ID" value="GHC90726.1"/>
    <property type="molecule type" value="Genomic_DNA"/>
</dbReference>
<dbReference type="SMART" id="SM00052">
    <property type="entry name" value="EAL"/>
    <property type="match status" value="1"/>
</dbReference>
<evidence type="ECO:0000256" key="1">
    <source>
        <dbReference type="PROSITE-ProRule" id="PRU00244"/>
    </source>
</evidence>
<evidence type="ECO:0000259" key="3">
    <source>
        <dbReference type="PROSITE" id="PS50887"/>
    </source>
</evidence>
<dbReference type="Pfam" id="PF00990">
    <property type="entry name" value="GGDEF"/>
    <property type="match status" value="1"/>
</dbReference>
<feature type="domain" description="EAL" evidence="2">
    <location>
        <begin position="462"/>
        <end position="715"/>
    </location>
</feature>
<feature type="transmembrane region" description="Helical" evidence="1">
    <location>
        <begin position="91"/>
        <end position="113"/>
    </location>
</feature>
<dbReference type="PROSITE" id="PS50887">
    <property type="entry name" value="GGDEF"/>
    <property type="match status" value="1"/>
</dbReference>
<keyword evidence="6" id="KW-1185">Reference proteome</keyword>
<dbReference type="Pfam" id="PF03707">
    <property type="entry name" value="MHYT"/>
    <property type="match status" value="3"/>
</dbReference>
<evidence type="ECO:0000313" key="6">
    <source>
        <dbReference type="Proteomes" id="UP000626210"/>
    </source>
</evidence>
<dbReference type="InterPro" id="IPR005330">
    <property type="entry name" value="MHYT_dom"/>
</dbReference>
<evidence type="ECO:0000259" key="2">
    <source>
        <dbReference type="PROSITE" id="PS50883"/>
    </source>
</evidence>
<proteinExistence type="predicted"/>
<dbReference type="CDD" id="cd01949">
    <property type="entry name" value="GGDEF"/>
    <property type="match status" value="1"/>
</dbReference>
<keyword evidence="1" id="KW-0812">Transmembrane</keyword>
<feature type="transmembrane region" description="Helical" evidence="1">
    <location>
        <begin position="21"/>
        <end position="42"/>
    </location>
</feature>
<feature type="transmembrane region" description="Helical" evidence="1">
    <location>
        <begin position="185"/>
        <end position="205"/>
    </location>
</feature>
<accession>A0ABQ3G6P8</accession>
<feature type="domain" description="MHYT" evidence="4">
    <location>
        <begin position="19"/>
        <end position="213"/>
    </location>
</feature>
<dbReference type="InterPro" id="IPR035919">
    <property type="entry name" value="EAL_sf"/>
</dbReference>
<dbReference type="PANTHER" id="PTHR44757">
    <property type="entry name" value="DIGUANYLATE CYCLASE DGCP"/>
    <property type="match status" value="1"/>
</dbReference>
<dbReference type="Gene3D" id="3.30.70.270">
    <property type="match status" value="1"/>
</dbReference>
<dbReference type="PROSITE" id="PS50883">
    <property type="entry name" value="EAL"/>
    <property type="match status" value="1"/>
</dbReference>
<evidence type="ECO:0000259" key="4">
    <source>
        <dbReference type="PROSITE" id="PS50924"/>
    </source>
</evidence>
<sequence length="735" mass="79168">MRPDRTGRHGSMRFLPTSYDVWGVLASVLIASVASYVTLDLARRVRQPDRLAALLWWSGGSLVMGTGIWSMHFVGMLAFSLPIPLGYTPGLTAASFVAAVFTSGVALGIASLGRLGLARVLVGAGVMGLGICAMHYTGMAALDMAPGIVWNMGWVAASAAIAVGASGVALCLFFWLRGFQGLRGWIYQIVAAAVMGLAIAGMHYAGMAAASFPLDAVCLSVDALGGRGLAIAVGVACVLLLLLTLAVSSWDYRVQRRTARLSSSLQAANAELQSANDELHRRAFSDPLTGLPNRLLFEDRLAHALSRHERADESISQRKAERIGVLFIDLDGFKPVNDIFGHAAGDAVLKAAAGRLQQLARSSDTVARVGGDEFLLLVEDAGSVADCMTLGGRVAQALSQPFEVAGRSVQIGCSIGVVVYPDQGERNKLVANADAAMYVAKRNGGNSCALFEAHMDRSAGEQLSLLSDLRQALARGQLVLHYQPKIDGKRGQVHGVEALLRWQHPERGLVEPEEFIPLAERFGLINQLGGWVIDEACRQMHAWADQGLRMRVSVNLSVHQLRESDLVRRIEQALQRNFVPPSQLLCEITESVAMEDIKATQRTFDNLARIGVYLSIDDFGTGYSSLSYLRQLPARQLKIDRSFVQDLEHSNDARAVVDAVIRLSHALGLRVVAEGVETAAQKDILLQMGCDELQGYHFARPMSAQALQSWAQDGDDDRTPGKGPLAFSDSVLGHA</sequence>
<feature type="transmembrane region" description="Helical" evidence="1">
    <location>
        <begin position="120"/>
        <end position="142"/>
    </location>
</feature>
<dbReference type="InterPro" id="IPR000160">
    <property type="entry name" value="GGDEF_dom"/>
</dbReference>
<dbReference type="InterPro" id="IPR001633">
    <property type="entry name" value="EAL_dom"/>
</dbReference>
<dbReference type="CDD" id="cd01948">
    <property type="entry name" value="EAL"/>
    <property type="match status" value="1"/>
</dbReference>
<dbReference type="SUPFAM" id="SSF141868">
    <property type="entry name" value="EAL domain-like"/>
    <property type="match status" value="1"/>
</dbReference>
<keyword evidence="1" id="KW-1133">Transmembrane helix</keyword>
<reference evidence="6" key="1">
    <citation type="journal article" date="2019" name="Int. J. Syst. Evol. Microbiol.">
        <title>The Global Catalogue of Microorganisms (GCM) 10K type strain sequencing project: providing services to taxonomists for standard genome sequencing and annotation.</title>
        <authorList>
            <consortium name="The Broad Institute Genomics Platform"/>
            <consortium name="The Broad Institute Genome Sequencing Center for Infectious Disease"/>
            <person name="Wu L."/>
            <person name="Ma J."/>
        </authorList>
    </citation>
    <scope>NUCLEOTIDE SEQUENCE [LARGE SCALE GENOMIC DNA]</scope>
    <source>
        <strain evidence="6">KCTC 23314</strain>
    </source>
</reference>
<evidence type="ECO:0000313" key="5">
    <source>
        <dbReference type="EMBL" id="GHC90726.1"/>
    </source>
</evidence>
<dbReference type="Pfam" id="PF00563">
    <property type="entry name" value="EAL"/>
    <property type="match status" value="1"/>
</dbReference>
<dbReference type="Gene3D" id="3.20.20.450">
    <property type="entry name" value="EAL domain"/>
    <property type="match status" value="1"/>
</dbReference>
<dbReference type="PROSITE" id="PS50924">
    <property type="entry name" value="MHYT"/>
    <property type="match status" value="1"/>
</dbReference>
<dbReference type="NCBIfam" id="TIGR00254">
    <property type="entry name" value="GGDEF"/>
    <property type="match status" value="1"/>
</dbReference>
<gene>
    <name evidence="5" type="ORF">GCM10007320_39220</name>
</gene>
<comment type="caution">
    <text evidence="5">The sequence shown here is derived from an EMBL/GenBank/DDBJ whole genome shotgun (WGS) entry which is preliminary data.</text>
</comment>
<dbReference type="InterPro" id="IPR052155">
    <property type="entry name" value="Biofilm_reg_signaling"/>
</dbReference>
<feature type="transmembrane region" description="Helical" evidence="1">
    <location>
        <begin position="154"/>
        <end position="176"/>
    </location>
</feature>
<dbReference type="InterPro" id="IPR029787">
    <property type="entry name" value="Nucleotide_cyclase"/>
</dbReference>
<organism evidence="5 6">
    <name type="scientific">Pseudorhodoferax aquiterrae</name>
    <dbReference type="NCBI Taxonomy" id="747304"/>
    <lineage>
        <taxon>Bacteria</taxon>
        <taxon>Pseudomonadati</taxon>
        <taxon>Pseudomonadota</taxon>
        <taxon>Betaproteobacteria</taxon>
        <taxon>Burkholderiales</taxon>
        <taxon>Comamonadaceae</taxon>
    </lineage>
</organism>
<dbReference type="SMART" id="SM00267">
    <property type="entry name" value="GGDEF"/>
    <property type="match status" value="1"/>
</dbReference>
<dbReference type="PANTHER" id="PTHR44757:SF2">
    <property type="entry name" value="BIOFILM ARCHITECTURE MAINTENANCE PROTEIN MBAA"/>
    <property type="match status" value="1"/>
</dbReference>
<feature type="transmembrane region" description="Helical" evidence="1">
    <location>
        <begin position="54"/>
        <end position="79"/>
    </location>
</feature>
<dbReference type="SUPFAM" id="SSF55073">
    <property type="entry name" value="Nucleotide cyclase"/>
    <property type="match status" value="1"/>
</dbReference>
<dbReference type="Proteomes" id="UP000626210">
    <property type="component" value="Unassembled WGS sequence"/>
</dbReference>